<accession>A0A2L0F950</accession>
<name>A0A2L0F950_SORCE</name>
<gene>
    <name evidence="1" type="ORF">SOCE26_096180</name>
</gene>
<sequence>MATRAEWAERAERWERSGLWVSRTGTGSAI</sequence>
<organism evidence="1 2">
    <name type="scientific">Sorangium cellulosum</name>
    <name type="common">Polyangium cellulosum</name>
    <dbReference type="NCBI Taxonomy" id="56"/>
    <lineage>
        <taxon>Bacteria</taxon>
        <taxon>Pseudomonadati</taxon>
        <taxon>Myxococcota</taxon>
        <taxon>Polyangia</taxon>
        <taxon>Polyangiales</taxon>
        <taxon>Polyangiaceae</taxon>
        <taxon>Sorangium</taxon>
    </lineage>
</organism>
<reference evidence="1 2" key="1">
    <citation type="submission" date="2015-09" db="EMBL/GenBank/DDBJ databases">
        <title>Sorangium comparison.</title>
        <authorList>
            <person name="Zaburannyi N."/>
            <person name="Bunk B."/>
            <person name="Overmann J."/>
            <person name="Mueller R."/>
        </authorList>
    </citation>
    <scope>NUCLEOTIDE SEQUENCE [LARGE SCALE GENOMIC DNA]</scope>
    <source>
        <strain evidence="1 2">So ce26</strain>
    </source>
</reference>
<dbReference type="EMBL" id="CP012673">
    <property type="protein sequence ID" value="AUX48090.1"/>
    <property type="molecule type" value="Genomic_DNA"/>
</dbReference>
<proteinExistence type="predicted"/>
<protein>
    <submittedName>
        <fullName evidence="1">Uncharacterized protein</fullName>
    </submittedName>
</protein>
<dbReference type="AlphaFoldDB" id="A0A2L0F950"/>
<dbReference type="Proteomes" id="UP000238348">
    <property type="component" value="Chromosome"/>
</dbReference>
<evidence type="ECO:0000313" key="2">
    <source>
        <dbReference type="Proteomes" id="UP000238348"/>
    </source>
</evidence>
<evidence type="ECO:0000313" key="1">
    <source>
        <dbReference type="EMBL" id="AUX48090.1"/>
    </source>
</evidence>